<dbReference type="PROSITE" id="PS00107">
    <property type="entry name" value="PROTEIN_KINASE_ATP"/>
    <property type="match status" value="1"/>
</dbReference>
<evidence type="ECO:0000313" key="12">
    <source>
        <dbReference type="WBParaSite" id="EEL_0000122701-mRNA-1"/>
    </source>
</evidence>
<comment type="similarity">
    <text evidence="6">Belongs to the protein kinase superfamily. STE Ser/Thr protein kinase family. MAP kinase kinase subfamily.</text>
</comment>
<keyword evidence="2" id="KW-0808">Transferase</keyword>
<feature type="binding site" evidence="8">
    <location>
        <position position="112"/>
    </location>
    <ligand>
        <name>ATP</name>
        <dbReference type="ChEBI" id="CHEBI:30616"/>
    </ligand>
</feature>
<protein>
    <recommendedName>
        <fullName evidence="7">mitogen-activated protein kinase kinase</fullName>
        <ecNumber evidence="7">2.7.12.2</ecNumber>
    </recommendedName>
</protein>
<evidence type="ECO:0000256" key="3">
    <source>
        <dbReference type="ARBA" id="ARBA00022741"/>
    </source>
</evidence>
<evidence type="ECO:0000313" key="11">
    <source>
        <dbReference type="Proteomes" id="UP000050640"/>
    </source>
</evidence>
<dbReference type="InterPro" id="IPR011009">
    <property type="entry name" value="Kinase-like_dom_sf"/>
</dbReference>
<evidence type="ECO:0000256" key="9">
    <source>
        <dbReference type="RuleBase" id="RU000304"/>
    </source>
</evidence>
<dbReference type="FunFam" id="3.30.200.20:FF:000040">
    <property type="entry name" value="Dual specificity mitogen-activated protein kinase kinase"/>
    <property type="match status" value="1"/>
</dbReference>
<dbReference type="EC" id="2.7.12.2" evidence="7"/>
<dbReference type="SUPFAM" id="SSF56112">
    <property type="entry name" value="Protein kinase-like (PK-like)"/>
    <property type="match status" value="1"/>
</dbReference>
<evidence type="ECO:0000256" key="2">
    <source>
        <dbReference type="ARBA" id="ARBA00022679"/>
    </source>
</evidence>
<evidence type="ECO:0000256" key="5">
    <source>
        <dbReference type="ARBA" id="ARBA00022840"/>
    </source>
</evidence>
<reference evidence="12" key="1">
    <citation type="submission" date="2017-02" db="UniProtKB">
        <authorList>
            <consortium name="WormBaseParasite"/>
        </authorList>
    </citation>
    <scope>IDENTIFICATION</scope>
</reference>
<dbReference type="SMART" id="SM00220">
    <property type="entry name" value="S_TKc"/>
    <property type="match status" value="1"/>
</dbReference>
<keyword evidence="11" id="KW-1185">Reference proteome</keyword>
<dbReference type="CDD" id="cd06616">
    <property type="entry name" value="PKc_MKK4"/>
    <property type="match status" value="1"/>
</dbReference>
<keyword evidence="4" id="KW-0418">Kinase</keyword>
<organism evidence="11 12">
    <name type="scientific">Elaeophora elaphi</name>
    <dbReference type="NCBI Taxonomy" id="1147741"/>
    <lineage>
        <taxon>Eukaryota</taxon>
        <taxon>Metazoa</taxon>
        <taxon>Ecdysozoa</taxon>
        <taxon>Nematoda</taxon>
        <taxon>Chromadorea</taxon>
        <taxon>Rhabditida</taxon>
        <taxon>Spirurina</taxon>
        <taxon>Spiruromorpha</taxon>
        <taxon>Filarioidea</taxon>
        <taxon>Onchocercidae</taxon>
        <taxon>Elaeophora</taxon>
    </lineage>
</organism>
<dbReference type="Pfam" id="PF00069">
    <property type="entry name" value="Pkinase"/>
    <property type="match status" value="1"/>
</dbReference>
<dbReference type="GO" id="GO:0005524">
    <property type="term" value="F:ATP binding"/>
    <property type="evidence" value="ECO:0007669"/>
    <property type="project" value="UniProtKB-UniRule"/>
</dbReference>
<dbReference type="Gene3D" id="1.10.510.10">
    <property type="entry name" value="Transferase(Phosphotransferase) domain 1"/>
    <property type="match status" value="1"/>
</dbReference>
<dbReference type="PROSITE" id="PS50011">
    <property type="entry name" value="PROTEIN_KINASE_DOM"/>
    <property type="match status" value="1"/>
</dbReference>
<evidence type="ECO:0000256" key="6">
    <source>
        <dbReference type="ARBA" id="ARBA00038035"/>
    </source>
</evidence>
<dbReference type="GO" id="GO:0004674">
    <property type="term" value="F:protein serine/threonine kinase activity"/>
    <property type="evidence" value="ECO:0007669"/>
    <property type="project" value="UniProtKB-KW"/>
</dbReference>
<keyword evidence="5 8" id="KW-0067">ATP-binding</keyword>
<dbReference type="AlphaFoldDB" id="A0A0R3RIB9"/>
<dbReference type="InterPro" id="IPR000719">
    <property type="entry name" value="Prot_kinase_dom"/>
</dbReference>
<accession>A0A0R3RIB9</accession>
<evidence type="ECO:0000256" key="4">
    <source>
        <dbReference type="ARBA" id="ARBA00022777"/>
    </source>
</evidence>
<dbReference type="Gene3D" id="3.30.200.20">
    <property type="entry name" value="Phosphorylase Kinase, domain 1"/>
    <property type="match status" value="1"/>
</dbReference>
<dbReference type="WBParaSite" id="EEL_0000122701-mRNA-1">
    <property type="protein sequence ID" value="EEL_0000122701-mRNA-1"/>
    <property type="gene ID" value="EEL_0000122701"/>
</dbReference>
<feature type="domain" description="Protein kinase" evidence="10">
    <location>
        <begin position="82"/>
        <end position="351"/>
    </location>
</feature>
<dbReference type="STRING" id="1147741.A0A0R3RIB9"/>
<dbReference type="GO" id="GO:0004708">
    <property type="term" value="F:MAP kinase kinase activity"/>
    <property type="evidence" value="ECO:0007669"/>
    <property type="project" value="UniProtKB-EC"/>
</dbReference>
<dbReference type="GO" id="GO:0051403">
    <property type="term" value="P:stress-activated MAPK cascade"/>
    <property type="evidence" value="ECO:0007669"/>
    <property type="project" value="TreeGrafter"/>
</dbReference>
<proteinExistence type="inferred from homology"/>
<dbReference type="PANTHER" id="PTHR48013:SF28">
    <property type="entry name" value="DUAL SPECIFICITY MITOGEN-ACTIVATED PROTEIN KINASE KINASE SEK-1"/>
    <property type="match status" value="1"/>
</dbReference>
<dbReference type="Proteomes" id="UP000050640">
    <property type="component" value="Unplaced"/>
</dbReference>
<evidence type="ECO:0000256" key="8">
    <source>
        <dbReference type="PROSITE-ProRule" id="PRU10141"/>
    </source>
</evidence>
<dbReference type="PANTHER" id="PTHR48013">
    <property type="entry name" value="DUAL SPECIFICITY MITOGEN-ACTIVATED PROTEIN KINASE KINASE 5-RELATED"/>
    <property type="match status" value="1"/>
</dbReference>
<keyword evidence="3 8" id="KW-0547">Nucleotide-binding</keyword>
<keyword evidence="1 9" id="KW-0723">Serine/threonine-protein kinase</keyword>
<name>A0A0R3RIB9_9BILA</name>
<evidence type="ECO:0000256" key="7">
    <source>
        <dbReference type="ARBA" id="ARBA00038999"/>
    </source>
</evidence>
<sequence>MLSGKSVAKDELIEEMELGDAQMVPDGAKDVEKISHIWLPVKFVHLNLATTLFYRGFIRMFISGRLRFPKEPKEYCFGYEDLTDLGSIGEGAYGRVNKMRHNETGRYMAVKKVRIISGKNDDGEANRSMKRLRQEVDAIIKASDCPQVVTFYGLTFHEGDCLVCMELMDISLENLYKTIHNHTRGVFDERMLGHVAVSILKALNHLKNEIKIIHRDVKPSNILLDLRGNIKLCDFGISGYLINSVAQTREAGCRPYMAPERLLTNAAYDIRSDVWSLGITLQEVALGVFPYPRFNENELFVQLQQVVYGDAPIMGPSDVYSIRTVQFINSCLVKETEARPNYAMLMEMEFFKYYDSLNGTSEYVANYVQQTLNLKKQSDS</sequence>
<dbReference type="PROSITE" id="PS00108">
    <property type="entry name" value="PROTEIN_KINASE_ST"/>
    <property type="match status" value="1"/>
</dbReference>
<evidence type="ECO:0000259" key="10">
    <source>
        <dbReference type="PROSITE" id="PS50011"/>
    </source>
</evidence>
<dbReference type="InterPro" id="IPR017441">
    <property type="entry name" value="Protein_kinase_ATP_BS"/>
</dbReference>
<evidence type="ECO:0000256" key="1">
    <source>
        <dbReference type="ARBA" id="ARBA00022527"/>
    </source>
</evidence>
<dbReference type="InterPro" id="IPR008271">
    <property type="entry name" value="Ser/Thr_kinase_AS"/>
</dbReference>